<dbReference type="Proteomes" id="UP000714380">
    <property type="component" value="Unassembled WGS sequence"/>
</dbReference>
<comment type="caution">
    <text evidence="2">The sequence shown here is derived from an EMBL/GenBank/DDBJ whole genome shotgun (WGS) entry which is preliminary data.</text>
</comment>
<keyword evidence="1" id="KW-0472">Membrane</keyword>
<sequence length="88" mass="9949">MLLKPLRILAGSLLVIGGIIVTPMPLPLGIIMIIFGTSILVTELPLVRLYVRQLRKRFTSLSARLNRLKPHLPSFARRLIEDTDPEQH</sequence>
<feature type="transmembrane region" description="Helical" evidence="1">
    <location>
        <begin position="30"/>
        <end position="51"/>
    </location>
</feature>
<gene>
    <name evidence="2" type="ORF">I9W95_04380</name>
</gene>
<evidence type="ECO:0008006" key="4">
    <source>
        <dbReference type="Google" id="ProtNLM"/>
    </source>
</evidence>
<organism evidence="2 3">
    <name type="scientific">Thalassolituus marinus</name>
    <dbReference type="NCBI Taxonomy" id="671053"/>
    <lineage>
        <taxon>Bacteria</taxon>
        <taxon>Pseudomonadati</taxon>
        <taxon>Pseudomonadota</taxon>
        <taxon>Gammaproteobacteria</taxon>
        <taxon>Oceanospirillales</taxon>
        <taxon>Oceanospirillaceae</taxon>
        <taxon>Thalassolituus</taxon>
    </lineage>
</organism>
<reference evidence="2 3" key="1">
    <citation type="submission" date="2020-12" db="EMBL/GenBank/DDBJ databases">
        <title>Novel Thalassolituus-related marine hydrocarbonoclastic bacteria mediated algae-derived hydrocarbons mineralization in twilight zone of the northern South China Sea.</title>
        <authorList>
            <person name="Dong C."/>
        </authorList>
    </citation>
    <scope>NUCLEOTIDE SEQUENCE [LARGE SCALE GENOMIC DNA]</scope>
    <source>
        <strain evidence="2 3">IMCC1826</strain>
    </source>
</reference>
<evidence type="ECO:0000313" key="2">
    <source>
        <dbReference type="EMBL" id="MCA6062840.1"/>
    </source>
</evidence>
<keyword evidence="3" id="KW-1185">Reference proteome</keyword>
<evidence type="ECO:0000313" key="3">
    <source>
        <dbReference type="Proteomes" id="UP000714380"/>
    </source>
</evidence>
<feature type="transmembrane region" description="Helical" evidence="1">
    <location>
        <begin position="7"/>
        <end position="24"/>
    </location>
</feature>
<name>A0ABS7ZR65_9GAMM</name>
<proteinExistence type="predicted"/>
<protein>
    <recommendedName>
        <fullName evidence="4">Tellurium resistance protein TerC</fullName>
    </recommendedName>
</protein>
<dbReference type="EMBL" id="JAEDAH010000020">
    <property type="protein sequence ID" value="MCA6062840.1"/>
    <property type="molecule type" value="Genomic_DNA"/>
</dbReference>
<dbReference type="InterPro" id="IPR019099">
    <property type="entry name" value="Uncharacterised_PGPGW_TM"/>
</dbReference>
<evidence type="ECO:0000256" key="1">
    <source>
        <dbReference type="SAM" id="Phobius"/>
    </source>
</evidence>
<keyword evidence="1" id="KW-0812">Transmembrane</keyword>
<accession>A0ABS7ZR65</accession>
<dbReference type="RefSeq" id="WP_225672247.1">
    <property type="nucleotide sequence ID" value="NZ_JAEDAH010000020.1"/>
</dbReference>
<keyword evidence="1" id="KW-1133">Transmembrane helix</keyword>
<dbReference type="Pfam" id="PF09656">
    <property type="entry name" value="PGPGW"/>
    <property type="match status" value="1"/>
</dbReference>